<evidence type="ECO:0000313" key="2">
    <source>
        <dbReference type="EMBL" id="MDI9242272.1"/>
    </source>
</evidence>
<dbReference type="GO" id="GO:0016485">
    <property type="term" value="P:protein processing"/>
    <property type="evidence" value="ECO:0007669"/>
    <property type="project" value="TreeGrafter"/>
</dbReference>
<evidence type="ECO:0000313" key="3">
    <source>
        <dbReference type="Proteomes" id="UP001300383"/>
    </source>
</evidence>
<dbReference type="EMBL" id="JASGBQ010000010">
    <property type="protein sequence ID" value="MDI9242272.1"/>
    <property type="molecule type" value="Genomic_DNA"/>
</dbReference>
<dbReference type="RefSeq" id="WP_283230721.1">
    <property type="nucleotide sequence ID" value="NZ_JASGBQ010000010.1"/>
</dbReference>
<organism evidence="2 3">
    <name type="scientific">Fusibacillus kribbianus</name>
    <dbReference type="NCBI Taxonomy" id="3044208"/>
    <lineage>
        <taxon>Bacteria</taxon>
        <taxon>Bacillati</taxon>
        <taxon>Bacillota</taxon>
        <taxon>Clostridia</taxon>
        <taxon>Lachnospirales</taxon>
        <taxon>Lachnospiraceae</taxon>
        <taxon>Fusibacillus</taxon>
    </lineage>
</organism>
<dbReference type="Gene3D" id="3.30.830.10">
    <property type="entry name" value="Metalloenzyme, LuxS/M16 peptidase-like"/>
    <property type="match status" value="4"/>
</dbReference>
<dbReference type="AlphaFoldDB" id="A0AAP4BB79"/>
<reference evidence="2 3" key="1">
    <citation type="submission" date="2023-05" db="EMBL/GenBank/DDBJ databases">
        <title>[ruminococcus] sp. nov., isolated from a pig farm feces dump.</title>
        <authorList>
            <person name="Chang Y.-H."/>
        </authorList>
    </citation>
    <scope>NUCLEOTIDE SEQUENCE [LARGE SCALE GENOMIC DNA]</scope>
    <source>
        <strain evidence="2 3">YH-rum2234</strain>
    </source>
</reference>
<dbReference type="FunFam" id="3.30.830.10:FF:000034">
    <property type="entry name" value="presequence protease 1, chloroplastic/mitochondrial"/>
    <property type="match status" value="1"/>
</dbReference>
<dbReference type="InterPro" id="IPR013578">
    <property type="entry name" value="Peptidase_M16C_assoc"/>
</dbReference>
<dbReference type="Pfam" id="PF22516">
    <property type="entry name" value="PreP_C"/>
    <property type="match status" value="1"/>
</dbReference>
<sequence>MRETVFEAYEKVEAREIKELQVTATVLRHKKSGARIFLMENDDENKVFTIGFRTPVSDSTGVPHIMEHSVLCGSRKFPVKDPFVELVKGSLNTFLNAMTYSDKTVYPVASTNDKDFQNLMDVYLDAVFHPNIYLNEKIFMQEGWHYELKEENGPLAINGVVYNEMKGVFSSPESVLDRYTRRVLFPDTPYCNESGGDPEEIPSLTYEQFLDFHRTYYHPSNSYIYLYGNMDMEEKLAFLDREYLSHYDRCTVDSEIPMQKAFVPKEEYEIFYPIAEEEEEKGKTFLSVNTVVGTDLNPRLYVAFQILEYVLLSAAGAPLKEALVDAGIGTDVYGGYDSGILQPVFSVVAKNTDKDKREQFLTVIRETLERLVRDGIGEKALEAGINYFEFKYREADFGPYPKGLMYGLQCFDSWLYEENDPFMHLEFEDTFAYLKEKKDEGYFENLIREYLLNSLHQAVIILSPKKGLEEEREKALEKKLAEKLAAMTTDERRALIRKTEELERYQEEPSPREALETIPMLSREDIGREAAKLGGINKETAGVPVLHTELFTSRIGYLRLAFDVSGISQEDWPYLGFLKYVLGLVNTKNYSYKELSNEINIETGGIDTYLGTYPVTGDEVGTFRAALEVSAKAFYGKLGKALELIHEIIYSSSFEDDKRLHELAARARSRAKERLLGAGHSTAVLRAGSYYSPVSAFGDATAGMEYYELLKGLETDFDGGKEKLREKLRELSERIFRKENLFVSFTGDEEGYLAFEQPFSEFAAKLSEGGEKKSFPIGRILAGQVSMEKKNEGIRTSSQVQYVARCGNFRKKGFAYTGALRILQVILGYEYLWIKVRVQGGAYGVMNGFGRSGDGYFVSYRDPNLGKTVQVFEGVPEYLETFDADEREMTKYVIGTISGMDTPMNPSAKGARNMVMYLAGVTQKDLDEERRQVLTATKEDIRALADLVRAVLSEGVICALGGDTKISANQELFGTTVRLS</sequence>
<dbReference type="SMART" id="SM01264">
    <property type="entry name" value="M16C_associated"/>
    <property type="match status" value="1"/>
</dbReference>
<dbReference type="Pfam" id="PF00675">
    <property type="entry name" value="Peptidase_M16"/>
    <property type="match status" value="1"/>
</dbReference>
<proteinExistence type="predicted"/>
<dbReference type="SUPFAM" id="SSF63411">
    <property type="entry name" value="LuxS/MPP-like metallohydrolase"/>
    <property type="match status" value="4"/>
</dbReference>
<dbReference type="Pfam" id="PF05193">
    <property type="entry name" value="Peptidase_M16_C"/>
    <property type="match status" value="1"/>
</dbReference>
<dbReference type="InterPro" id="IPR007863">
    <property type="entry name" value="Peptidase_M16_C"/>
</dbReference>
<evidence type="ECO:0000259" key="1">
    <source>
        <dbReference type="SMART" id="SM01264"/>
    </source>
</evidence>
<dbReference type="PANTHER" id="PTHR43016">
    <property type="entry name" value="PRESEQUENCE PROTEASE"/>
    <property type="match status" value="1"/>
</dbReference>
<dbReference type="GO" id="GO:0004222">
    <property type="term" value="F:metalloendopeptidase activity"/>
    <property type="evidence" value="ECO:0007669"/>
    <property type="project" value="TreeGrafter"/>
</dbReference>
<gene>
    <name evidence="2" type="ORF">QJ036_07285</name>
</gene>
<keyword evidence="3" id="KW-1185">Reference proteome</keyword>
<name>A0AAP4BB79_9FIRM</name>
<dbReference type="Proteomes" id="UP001300383">
    <property type="component" value="Unassembled WGS sequence"/>
</dbReference>
<feature type="domain" description="Peptidase M16C associated" evidence="1">
    <location>
        <begin position="462"/>
        <end position="713"/>
    </location>
</feature>
<dbReference type="InterPro" id="IPR055130">
    <property type="entry name" value="PreP_C"/>
</dbReference>
<dbReference type="Pfam" id="PF08367">
    <property type="entry name" value="M16C_assoc"/>
    <property type="match status" value="1"/>
</dbReference>
<dbReference type="GO" id="GO:0046872">
    <property type="term" value="F:metal ion binding"/>
    <property type="evidence" value="ECO:0007669"/>
    <property type="project" value="InterPro"/>
</dbReference>
<dbReference type="PANTHER" id="PTHR43016:SF13">
    <property type="entry name" value="PRESEQUENCE PROTEASE, MITOCHONDRIAL"/>
    <property type="match status" value="1"/>
</dbReference>
<dbReference type="InterPro" id="IPR011765">
    <property type="entry name" value="Pept_M16_N"/>
</dbReference>
<dbReference type="InterPro" id="IPR011249">
    <property type="entry name" value="Metalloenz_LuxS/M16"/>
</dbReference>
<accession>A0AAP4BB79</accession>
<protein>
    <submittedName>
        <fullName evidence="2">Insulinase family protein</fullName>
    </submittedName>
</protein>
<comment type="caution">
    <text evidence="2">The sequence shown here is derived from an EMBL/GenBank/DDBJ whole genome shotgun (WGS) entry which is preliminary data.</text>
</comment>